<gene>
    <name evidence="2" type="ORF">FHX46_003381</name>
</gene>
<comment type="caution">
    <text evidence="2">The sequence shown here is derived from an EMBL/GenBank/DDBJ whole genome shotgun (WGS) entry which is preliminary data.</text>
</comment>
<dbReference type="PANTHER" id="PTHR32309">
    <property type="entry name" value="TYROSINE-PROTEIN KINASE"/>
    <property type="match status" value="1"/>
</dbReference>
<dbReference type="PANTHER" id="PTHR32309:SF31">
    <property type="entry name" value="CAPSULAR EXOPOLYSACCHARIDE FAMILY"/>
    <property type="match status" value="1"/>
</dbReference>
<accession>A0ABX0SV58</accession>
<organism evidence="2 3">
    <name type="scientific">Amycolatopsis viridis</name>
    <dbReference type="NCBI Taxonomy" id="185678"/>
    <lineage>
        <taxon>Bacteria</taxon>
        <taxon>Bacillati</taxon>
        <taxon>Actinomycetota</taxon>
        <taxon>Actinomycetes</taxon>
        <taxon>Pseudonocardiales</taxon>
        <taxon>Pseudonocardiaceae</taxon>
        <taxon>Amycolatopsis</taxon>
    </lineage>
</organism>
<protein>
    <submittedName>
        <fullName evidence="2">Capsular polysaccharide biosynthesis protein</fullName>
    </submittedName>
</protein>
<evidence type="ECO:0000313" key="2">
    <source>
        <dbReference type="EMBL" id="NIH80851.1"/>
    </source>
</evidence>
<dbReference type="RefSeq" id="WP_167115729.1">
    <property type="nucleotide sequence ID" value="NZ_JAANOU010000001.1"/>
</dbReference>
<evidence type="ECO:0000256" key="1">
    <source>
        <dbReference type="SAM" id="MobiDB-lite"/>
    </source>
</evidence>
<feature type="region of interest" description="Disordered" evidence="1">
    <location>
        <begin position="328"/>
        <end position="363"/>
    </location>
</feature>
<dbReference type="InterPro" id="IPR050445">
    <property type="entry name" value="Bact_polysacc_biosynth/exp"/>
</dbReference>
<feature type="compositionally biased region" description="Low complexity" evidence="1">
    <location>
        <begin position="340"/>
        <end position="356"/>
    </location>
</feature>
<dbReference type="EMBL" id="JAANOU010000001">
    <property type="protein sequence ID" value="NIH80851.1"/>
    <property type="molecule type" value="Genomic_DNA"/>
</dbReference>
<dbReference type="Proteomes" id="UP000754495">
    <property type="component" value="Unassembled WGS sequence"/>
</dbReference>
<proteinExistence type="predicted"/>
<keyword evidence="3" id="KW-1185">Reference proteome</keyword>
<sequence>MELNEALRRTFAGHWRLLVCAVALPLLVVAALQALATPAYVATSRIQASSTPPSTDTEADAVLNRVAGIATSPSVLNDALRQAGITNRNADQLAGHEVAVTRLGSSAVFNVSVTDPSPQVATGLAGALANQVVTFLNGTGDPRAAGLITQLTNQQRDLLAQRQQVAARLAAGGGALDTANLSAQLSTLDQQLNDIGATLRQLQSTELTNGGSAAAISLAGPAVRTPSRLATDLGLAGIAGLVAGLLLATVLELVRPRVSGGRDVARELGTVHLGRLTRPRDGDGAPTVDDATLLGLRETLARTGTDRVVVAGPLPAPRLSAIAAGLSGRLSTDRPNGDQPAAANGVPGAPGVAPRPEALAGPGRTATYQPVLELRRNHQAIEVRALPEIGTAPDTGRSGLLFVTPDFMLHREVHGLHTLTAATGWPVLGVLGTRALRRRERSRRGSRQGARP</sequence>
<reference evidence="2 3" key="1">
    <citation type="submission" date="2020-03" db="EMBL/GenBank/DDBJ databases">
        <title>Sequencing the genomes of 1000 actinobacteria strains.</title>
        <authorList>
            <person name="Klenk H.-P."/>
        </authorList>
    </citation>
    <scope>NUCLEOTIDE SEQUENCE [LARGE SCALE GENOMIC DNA]</scope>
    <source>
        <strain evidence="2 3">DSM 45668</strain>
    </source>
</reference>
<evidence type="ECO:0000313" key="3">
    <source>
        <dbReference type="Proteomes" id="UP000754495"/>
    </source>
</evidence>
<name>A0ABX0SV58_9PSEU</name>